<protein>
    <submittedName>
        <fullName evidence="7">Precorrin-6Y C5,15-methyltransferase (Decarboxylating)</fullName>
    </submittedName>
</protein>
<reference evidence="7 8" key="1">
    <citation type="submission" date="2022-06" db="EMBL/GenBank/DDBJ databases">
        <title>Genomic Encyclopedia of Archaeal and Bacterial Type Strains, Phase II (KMG-II): from individual species to whole genera.</title>
        <authorList>
            <person name="Goeker M."/>
        </authorList>
    </citation>
    <scope>NUCLEOTIDE SEQUENCE [LARGE SCALE GENOMIC DNA]</scope>
    <source>
        <strain evidence="7 8">DSM 45037</strain>
    </source>
</reference>
<dbReference type="Gene3D" id="3.40.1010.10">
    <property type="entry name" value="Cobalt-precorrin-4 Transmethylase, Domain 1"/>
    <property type="match status" value="1"/>
</dbReference>
<evidence type="ECO:0000256" key="5">
    <source>
        <dbReference type="ARBA" id="ARBA00022691"/>
    </source>
</evidence>
<dbReference type="Pfam" id="PF00590">
    <property type="entry name" value="TP_methylase"/>
    <property type="match status" value="1"/>
</dbReference>
<feature type="domain" description="Tetrapyrrole methylase" evidence="6">
    <location>
        <begin position="5"/>
        <end position="190"/>
    </location>
</feature>
<evidence type="ECO:0000256" key="3">
    <source>
        <dbReference type="ARBA" id="ARBA00022603"/>
    </source>
</evidence>
<dbReference type="InterPro" id="IPR012818">
    <property type="entry name" value="CbiE"/>
</dbReference>
<keyword evidence="3" id="KW-0489">Methyltransferase</keyword>
<dbReference type="InterPro" id="IPR000878">
    <property type="entry name" value="4pyrrol_Mease"/>
</dbReference>
<dbReference type="InterPro" id="IPR029063">
    <property type="entry name" value="SAM-dependent_MTases_sf"/>
</dbReference>
<dbReference type="SUPFAM" id="SSF53335">
    <property type="entry name" value="S-adenosyl-L-methionine-dependent methyltransferases"/>
    <property type="match status" value="1"/>
</dbReference>
<dbReference type="Proteomes" id="UP001205740">
    <property type="component" value="Unassembled WGS sequence"/>
</dbReference>
<evidence type="ECO:0000256" key="4">
    <source>
        <dbReference type="ARBA" id="ARBA00022679"/>
    </source>
</evidence>
<dbReference type="PANTHER" id="PTHR43182">
    <property type="entry name" value="COBALT-PRECORRIN-6B C(15)-METHYLTRANSFERASE (DECARBOXYLATING)"/>
    <property type="match status" value="1"/>
</dbReference>
<dbReference type="InterPro" id="IPR006365">
    <property type="entry name" value="Cbl_synth_CobL"/>
</dbReference>
<dbReference type="InterPro" id="IPR014008">
    <property type="entry name" value="Cbl_synth_MTase_CbiT"/>
</dbReference>
<dbReference type="NCBIfam" id="TIGR02469">
    <property type="entry name" value="CbiT"/>
    <property type="match status" value="1"/>
</dbReference>
<sequence length="402" mass="42035">MTTPTVVVVGVGADGWPGLSPRSRDELLGATIIAGSTRQLALLPDDVSARRHTWTTPMLDDLDALITHTAGTVHVLASGDPMFHGVGATIVRRIGADRVHVLPAVSSASLAAARIGWDLARTTVISVVTDPVESVLAEAGDGLRLLVLGRDADTPAELAQVLSANGFGRSTLTVLSALGGPGESTTTGRADAWAHPASEPLTVIAVECVGPRLIRSAGLDDDVYDNDGQLTKAGVRALTIAALQPAAGETLWDIGSGAGSIAIEWCRSDRRCRARTFEADETRRARIARNAAHHGVSRSLAVDGAAPDSFPPDETPDAVFVGGGLTDPGMVDACWAALRPGGRLVANAVTVESEHLVVAEQRARGGDLRRIHLESAAPLGTMTAWRPVLPVTQWIARRPEEP</sequence>
<evidence type="ECO:0000259" key="6">
    <source>
        <dbReference type="Pfam" id="PF00590"/>
    </source>
</evidence>
<gene>
    <name evidence="7" type="ORF">LX12_000480</name>
</gene>
<dbReference type="Gene3D" id="3.40.50.150">
    <property type="entry name" value="Vaccinia Virus protein VP39"/>
    <property type="match status" value="1"/>
</dbReference>
<dbReference type="PIRSF" id="PIRSF036428">
    <property type="entry name" value="CobL"/>
    <property type="match status" value="1"/>
</dbReference>
<dbReference type="InterPro" id="IPR014777">
    <property type="entry name" value="4pyrrole_Mease_sub1"/>
</dbReference>
<evidence type="ECO:0000256" key="1">
    <source>
        <dbReference type="ARBA" id="ARBA00004953"/>
    </source>
</evidence>
<evidence type="ECO:0000256" key="2">
    <source>
        <dbReference type="ARBA" id="ARBA00022573"/>
    </source>
</evidence>
<evidence type="ECO:0000313" key="8">
    <source>
        <dbReference type="Proteomes" id="UP001205740"/>
    </source>
</evidence>
<dbReference type="NCBIfam" id="TIGR02467">
    <property type="entry name" value="CbiE"/>
    <property type="match status" value="1"/>
</dbReference>
<dbReference type="InterPro" id="IPR035996">
    <property type="entry name" value="4pyrrol_Methylase_sf"/>
</dbReference>
<dbReference type="PANTHER" id="PTHR43182:SF1">
    <property type="entry name" value="COBALT-PRECORRIN-7 C(5)-METHYLTRANSFERASE"/>
    <property type="match status" value="1"/>
</dbReference>
<dbReference type="RefSeq" id="WP_253652891.1">
    <property type="nucleotide sequence ID" value="NZ_BAAAOE010000004.1"/>
</dbReference>
<proteinExistence type="predicted"/>
<evidence type="ECO:0000313" key="7">
    <source>
        <dbReference type="EMBL" id="MCP2159316.1"/>
    </source>
</evidence>
<name>A0ABT1GWQ6_9NOCA</name>
<dbReference type="EMBL" id="JAMTCG010000001">
    <property type="protein sequence ID" value="MCP2159316.1"/>
    <property type="molecule type" value="Genomic_DNA"/>
</dbReference>
<keyword evidence="8" id="KW-1185">Reference proteome</keyword>
<dbReference type="InterPro" id="IPR050714">
    <property type="entry name" value="Cobalamin_biosynth_MTase"/>
</dbReference>
<accession>A0ABT1GWQ6</accession>
<organism evidence="7 8">
    <name type="scientific">Williamsia serinedens</name>
    <dbReference type="NCBI Taxonomy" id="391736"/>
    <lineage>
        <taxon>Bacteria</taxon>
        <taxon>Bacillati</taxon>
        <taxon>Actinomycetota</taxon>
        <taxon>Actinomycetes</taxon>
        <taxon>Mycobacteriales</taxon>
        <taxon>Nocardiaceae</taxon>
        <taxon>Williamsia</taxon>
    </lineage>
</organism>
<keyword evidence="4" id="KW-0808">Transferase</keyword>
<comment type="caution">
    <text evidence="7">The sequence shown here is derived from an EMBL/GenBank/DDBJ whole genome shotgun (WGS) entry which is preliminary data.</text>
</comment>
<dbReference type="SUPFAM" id="SSF53790">
    <property type="entry name" value="Tetrapyrrole methylase"/>
    <property type="match status" value="1"/>
</dbReference>
<dbReference type="CDD" id="cd11644">
    <property type="entry name" value="Precorrin-6Y-MT"/>
    <property type="match status" value="1"/>
</dbReference>
<comment type="pathway">
    <text evidence="1">Cofactor biosynthesis; adenosylcobalamin biosynthesis.</text>
</comment>
<keyword evidence="5" id="KW-0949">S-adenosyl-L-methionine</keyword>
<keyword evidence="2" id="KW-0169">Cobalamin biosynthesis</keyword>